<evidence type="ECO:0000256" key="1">
    <source>
        <dbReference type="SAM" id="Phobius"/>
    </source>
</evidence>
<dbReference type="PANTHER" id="PTHR34656">
    <property type="entry name" value="PYRROLINE-5-CARBOXYLATE REDUCTASE"/>
    <property type="match status" value="1"/>
</dbReference>
<keyword evidence="3" id="KW-1185">Reference proteome</keyword>
<dbReference type="STRING" id="74649.A0A2P6PKC4"/>
<sequence length="121" mass="12979">MILSATKSATTTFLLSISLASLLVLFYSEYHITMSCLLLIGASLVFALVVIAARASMIAWITVLVMLTFAGNRRRVLVRRGSLITSDVAVHLFRVVIKERGLLAVACAALLSLTAVLGLTL</sequence>
<dbReference type="Gramene" id="PRQ22383">
    <property type="protein sequence ID" value="PRQ22383"/>
    <property type="gene ID" value="RchiOBHm_Chr6g0249651"/>
</dbReference>
<dbReference type="EMBL" id="PDCK01000044">
    <property type="protein sequence ID" value="PRQ22383.1"/>
    <property type="molecule type" value="Genomic_DNA"/>
</dbReference>
<feature type="transmembrane region" description="Helical" evidence="1">
    <location>
        <begin position="38"/>
        <end position="70"/>
    </location>
</feature>
<keyword evidence="1" id="KW-0812">Transmembrane</keyword>
<dbReference type="Proteomes" id="UP000238479">
    <property type="component" value="Chromosome 6"/>
</dbReference>
<name>A0A2P6PKC4_ROSCH</name>
<dbReference type="PANTHER" id="PTHR34656:SF2">
    <property type="entry name" value="TRANSMEMBRANE PROTEIN"/>
    <property type="match status" value="1"/>
</dbReference>
<dbReference type="OMA" id="TVITWIM"/>
<keyword evidence="1" id="KW-0472">Membrane</keyword>
<proteinExistence type="predicted"/>
<protein>
    <submittedName>
        <fullName evidence="2">Uncharacterized protein</fullName>
    </submittedName>
</protein>
<dbReference type="AlphaFoldDB" id="A0A2P6PKC4"/>
<accession>A0A2P6PKC4</accession>
<gene>
    <name evidence="2" type="ORF">RchiOBHm_Chr6g0249651</name>
</gene>
<feature type="transmembrane region" description="Helical" evidence="1">
    <location>
        <begin position="12"/>
        <end position="32"/>
    </location>
</feature>
<comment type="caution">
    <text evidence="2">The sequence shown here is derived from an EMBL/GenBank/DDBJ whole genome shotgun (WGS) entry which is preliminary data.</text>
</comment>
<feature type="transmembrane region" description="Helical" evidence="1">
    <location>
        <begin position="101"/>
        <end position="120"/>
    </location>
</feature>
<reference evidence="2 3" key="1">
    <citation type="journal article" date="2018" name="Nat. Genet.">
        <title>The Rosa genome provides new insights in the design of modern roses.</title>
        <authorList>
            <person name="Bendahmane M."/>
        </authorList>
    </citation>
    <scope>NUCLEOTIDE SEQUENCE [LARGE SCALE GENOMIC DNA]</scope>
    <source>
        <strain evidence="3">cv. Old Blush</strain>
    </source>
</reference>
<evidence type="ECO:0000313" key="3">
    <source>
        <dbReference type="Proteomes" id="UP000238479"/>
    </source>
</evidence>
<keyword evidence="1" id="KW-1133">Transmembrane helix</keyword>
<organism evidence="2 3">
    <name type="scientific">Rosa chinensis</name>
    <name type="common">China rose</name>
    <dbReference type="NCBI Taxonomy" id="74649"/>
    <lineage>
        <taxon>Eukaryota</taxon>
        <taxon>Viridiplantae</taxon>
        <taxon>Streptophyta</taxon>
        <taxon>Embryophyta</taxon>
        <taxon>Tracheophyta</taxon>
        <taxon>Spermatophyta</taxon>
        <taxon>Magnoliopsida</taxon>
        <taxon>eudicotyledons</taxon>
        <taxon>Gunneridae</taxon>
        <taxon>Pentapetalae</taxon>
        <taxon>rosids</taxon>
        <taxon>fabids</taxon>
        <taxon>Rosales</taxon>
        <taxon>Rosaceae</taxon>
        <taxon>Rosoideae</taxon>
        <taxon>Rosoideae incertae sedis</taxon>
        <taxon>Rosa</taxon>
    </lineage>
</organism>
<evidence type="ECO:0000313" key="2">
    <source>
        <dbReference type="EMBL" id="PRQ22383.1"/>
    </source>
</evidence>